<protein>
    <submittedName>
        <fullName evidence="2">Uncharacterized protein</fullName>
    </submittedName>
</protein>
<dbReference type="EMBL" id="BNAS01000008">
    <property type="protein sequence ID" value="GHH78795.1"/>
    <property type="molecule type" value="Genomic_DNA"/>
</dbReference>
<comment type="caution">
    <text evidence="2">The sequence shown here is derived from an EMBL/GenBank/DDBJ whole genome shotgun (WGS) entry which is preliminary data.</text>
</comment>
<evidence type="ECO:0000256" key="1">
    <source>
        <dbReference type="SAM" id="MobiDB-lite"/>
    </source>
</evidence>
<evidence type="ECO:0000313" key="2">
    <source>
        <dbReference type="EMBL" id="GHH78795.1"/>
    </source>
</evidence>
<name>A0A919G7N1_9MICO</name>
<evidence type="ECO:0000313" key="3">
    <source>
        <dbReference type="Proteomes" id="UP000627369"/>
    </source>
</evidence>
<keyword evidence="3" id="KW-1185">Reference proteome</keyword>
<gene>
    <name evidence="2" type="ORF">GCM10017772_42950</name>
</gene>
<dbReference type="Proteomes" id="UP000627369">
    <property type="component" value="Unassembled WGS sequence"/>
</dbReference>
<reference evidence="2" key="2">
    <citation type="submission" date="2020-09" db="EMBL/GenBank/DDBJ databases">
        <authorList>
            <person name="Sun Q."/>
            <person name="Zhou Y."/>
        </authorList>
    </citation>
    <scope>NUCLEOTIDE SEQUENCE</scope>
    <source>
        <strain evidence="2">CGMCC 4.7398</strain>
    </source>
</reference>
<proteinExistence type="predicted"/>
<feature type="region of interest" description="Disordered" evidence="1">
    <location>
        <begin position="22"/>
        <end position="68"/>
    </location>
</feature>
<sequence>MMRTLTINVNIGASVPVCPSMVKQSRKAAPGRGGRPWRPGRRRGSEPGAAPAAPLTPEGPEPGSGEQVRLRSLLTCGAEPAGVSLWRRTDFRGFPVVGYG</sequence>
<reference evidence="2" key="1">
    <citation type="journal article" date="2014" name="Int. J. Syst. Evol. Microbiol.">
        <title>Complete genome sequence of Corynebacterium casei LMG S-19264T (=DSM 44701T), isolated from a smear-ripened cheese.</title>
        <authorList>
            <consortium name="US DOE Joint Genome Institute (JGI-PGF)"/>
            <person name="Walter F."/>
            <person name="Albersmeier A."/>
            <person name="Kalinowski J."/>
            <person name="Ruckert C."/>
        </authorList>
    </citation>
    <scope>NUCLEOTIDE SEQUENCE</scope>
    <source>
        <strain evidence="2">CGMCC 4.7398</strain>
    </source>
</reference>
<organism evidence="2 3">
    <name type="scientific">Promicromonospora soli</name>
    <dbReference type="NCBI Taxonomy" id="2035533"/>
    <lineage>
        <taxon>Bacteria</taxon>
        <taxon>Bacillati</taxon>
        <taxon>Actinomycetota</taxon>
        <taxon>Actinomycetes</taxon>
        <taxon>Micrococcales</taxon>
        <taxon>Promicromonosporaceae</taxon>
        <taxon>Promicromonospora</taxon>
    </lineage>
</organism>
<dbReference type="AlphaFoldDB" id="A0A919G7N1"/>
<accession>A0A919G7N1</accession>